<evidence type="ECO:0000259" key="1">
    <source>
        <dbReference type="Pfam" id="PF00535"/>
    </source>
</evidence>
<dbReference type="RefSeq" id="WP_369061737.1">
    <property type="nucleotide sequence ID" value="NZ_CP158375.1"/>
</dbReference>
<proteinExistence type="predicted"/>
<dbReference type="EC" id="2.4.-.-" evidence="2"/>
<dbReference type="Pfam" id="PF00535">
    <property type="entry name" value="Glycos_transf_2"/>
    <property type="match status" value="1"/>
</dbReference>
<name>A0AB39KXS1_9CAUL</name>
<dbReference type="InterPro" id="IPR029044">
    <property type="entry name" value="Nucleotide-diphossugar_trans"/>
</dbReference>
<feature type="domain" description="Glycosyltransferase 2-like" evidence="1">
    <location>
        <begin position="11"/>
        <end position="181"/>
    </location>
</feature>
<gene>
    <name evidence="2" type="ORF">ABOZ73_06665</name>
</gene>
<dbReference type="SUPFAM" id="SSF53448">
    <property type="entry name" value="Nucleotide-diphospho-sugar transferases"/>
    <property type="match status" value="1"/>
</dbReference>
<protein>
    <submittedName>
        <fullName evidence="2">Glycosyltransferase</fullName>
        <ecNumber evidence="2">2.4.-.-</ecNumber>
    </submittedName>
</protein>
<accession>A0AB39KXS1</accession>
<dbReference type="Gene3D" id="3.90.550.10">
    <property type="entry name" value="Spore Coat Polysaccharide Biosynthesis Protein SpsA, Chain A"/>
    <property type="match status" value="1"/>
</dbReference>
<dbReference type="Gene3D" id="3.40.50.2000">
    <property type="entry name" value="Glycogen Phosphorylase B"/>
    <property type="match status" value="2"/>
</dbReference>
<dbReference type="EMBL" id="CP158375">
    <property type="protein sequence ID" value="XDO98093.1"/>
    <property type="molecule type" value="Genomic_DNA"/>
</dbReference>
<keyword evidence="2" id="KW-0328">Glycosyltransferase</keyword>
<dbReference type="Pfam" id="PF13692">
    <property type="entry name" value="Glyco_trans_1_4"/>
    <property type="match status" value="1"/>
</dbReference>
<dbReference type="AlphaFoldDB" id="A0AB39KXS1"/>
<keyword evidence="2" id="KW-0808">Transferase</keyword>
<reference evidence="2" key="1">
    <citation type="submission" date="2024-06" db="EMBL/GenBank/DDBJ databases">
        <title>Caulobacter inopinatus, sp. nov.</title>
        <authorList>
            <person name="Donachie S.P."/>
        </authorList>
    </citation>
    <scope>NUCLEOTIDE SEQUENCE</scope>
    <source>
        <strain evidence="2">73W</strain>
    </source>
</reference>
<dbReference type="PANTHER" id="PTHR43685">
    <property type="entry name" value="GLYCOSYLTRANSFERASE"/>
    <property type="match status" value="1"/>
</dbReference>
<dbReference type="CDD" id="cd00761">
    <property type="entry name" value="Glyco_tranf_GTA_type"/>
    <property type="match status" value="1"/>
</dbReference>
<evidence type="ECO:0000313" key="2">
    <source>
        <dbReference type="EMBL" id="XDO98093.1"/>
    </source>
</evidence>
<dbReference type="InterPro" id="IPR001173">
    <property type="entry name" value="Glyco_trans_2-like"/>
</dbReference>
<sequence length="734" mass="77670">MARDLTLPTVSVLMANHNGARHLEQAVASVLEQTLASLELIVVDDGSTDDSLARLSRLAAGDPRIRLTSRPVAGGPGAARNLALSLAQGEFVAVVDSDDFIHPERLERMVQEAVDSGAHIVIDDLLIFPDGGKGRPWTLLRGDLARTPQWIELPDYIRSNALYGPVPSLGFAKPLIRRQALAQARVTYEEDLPVGEDFDLVARAMASGLTLRCTPRIGYFYRKHPQSISHRLDQPRLEAMVANAAWFSARHGSPAIASALSAREASIDAALGLDEIIQALKARRPLDAAAAAMRRPAGALLLRVPISDRIRQAWSRLRGGERAPSGAGKIVVLSRQRVVGSTNGSSTYLLSMCRALVDAGHRVSFLGPTPATFGRWPVLKLSAEMDLFDEVRIRGGLRIGRWIVAKDPRILGRALLTGVEKVLAKARIRPAGWVAPAPYAIAAPATRADQLFVARHARGAKALLCDYAFAAPLAPYALTPAAQRLVVMHDLFSSRAAQFAAVGGSDSVAALSAEAEYALLGQADVILAVQQDEAAAVAANLPNRQVVTTPMAANPARAPAPGQAPHILFVGSNTAPNVVGLKWLFDKVWPALLARRPDARLTVAGNVSRALDGAPAGVNVLGPVPDLAPLYARAAVVVSPLITGSGLKIKLVEALAAGKAVVATSVSLQGVERELAPVIRRADDPQVFADHIADLLDDDAARAALAAAGLAAARDFFGAEACYGPMLSLISESA</sequence>
<dbReference type="SUPFAM" id="SSF53756">
    <property type="entry name" value="UDP-Glycosyltransferase/glycogen phosphorylase"/>
    <property type="match status" value="1"/>
</dbReference>
<dbReference type="InterPro" id="IPR050834">
    <property type="entry name" value="Glycosyltransf_2"/>
</dbReference>
<organism evidence="2">
    <name type="scientific">Caulobacter sp. 73W</name>
    <dbReference type="NCBI Taxonomy" id="3161137"/>
    <lineage>
        <taxon>Bacteria</taxon>
        <taxon>Pseudomonadati</taxon>
        <taxon>Pseudomonadota</taxon>
        <taxon>Alphaproteobacteria</taxon>
        <taxon>Caulobacterales</taxon>
        <taxon>Caulobacteraceae</taxon>
        <taxon>Caulobacter</taxon>
    </lineage>
</organism>
<dbReference type="PANTHER" id="PTHR43685:SF2">
    <property type="entry name" value="GLYCOSYLTRANSFERASE 2-LIKE DOMAIN-CONTAINING PROTEIN"/>
    <property type="match status" value="1"/>
</dbReference>
<dbReference type="GO" id="GO:0016757">
    <property type="term" value="F:glycosyltransferase activity"/>
    <property type="evidence" value="ECO:0007669"/>
    <property type="project" value="UniProtKB-KW"/>
</dbReference>